<protein>
    <submittedName>
        <fullName evidence="1">Uncharacterized protein</fullName>
    </submittedName>
</protein>
<evidence type="ECO:0000313" key="1">
    <source>
        <dbReference type="EMBL" id="KAH3664640.1"/>
    </source>
</evidence>
<dbReference type="AlphaFoldDB" id="A0A9P8T433"/>
<comment type="caution">
    <text evidence="1">The sequence shown here is derived from an EMBL/GenBank/DDBJ whole genome shotgun (WGS) entry which is preliminary data.</text>
</comment>
<dbReference type="Proteomes" id="UP000788993">
    <property type="component" value="Unassembled WGS sequence"/>
</dbReference>
<keyword evidence="2" id="KW-1185">Reference proteome</keyword>
<sequence length="303" mass="34772">MIRQLVRHYAAPVVRISSKIEKFDQDAIKEATERGNRLLKAIQESQQSEHEYQRAANLKIEEARKSGYAHVHGNTEMPEIPEDPRLQADLLKSQQLKTHSSRYVYNKQEDRVIDRLRVLQKERKLPSLPRQNQYQQFWGELERFAAVLVLKNETPAVSLTYKALADSLEAINILQNAHLDHSVTDPNDFTLAADYFFTRKIQLLLQKLQPVSELSELDNVALVGLTHAGFKETTNPLQLFTDKFKDSFSVVCCTLNRPQYPELTQLNQPDDNTKKNFYQLATLGLTKVVNLPDGWIVLTKGTD</sequence>
<accession>A0A9P8T433</accession>
<reference evidence="1" key="1">
    <citation type="journal article" date="2021" name="Open Biol.">
        <title>Shared evolutionary footprints suggest mitochondrial oxidative damage underlies multiple complex I losses in fungi.</title>
        <authorList>
            <person name="Schikora-Tamarit M.A."/>
            <person name="Marcet-Houben M."/>
            <person name="Nosek J."/>
            <person name="Gabaldon T."/>
        </authorList>
    </citation>
    <scope>NUCLEOTIDE SEQUENCE</scope>
    <source>
        <strain evidence="1">NCAIM Y.01608</strain>
    </source>
</reference>
<proteinExistence type="predicted"/>
<evidence type="ECO:0000313" key="2">
    <source>
        <dbReference type="Proteomes" id="UP000788993"/>
    </source>
</evidence>
<name>A0A9P8T433_9ASCO</name>
<dbReference type="EMBL" id="JAEUBD010001178">
    <property type="protein sequence ID" value="KAH3664640.1"/>
    <property type="molecule type" value="Genomic_DNA"/>
</dbReference>
<reference evidence="1" key="2">
    <citation type="submission" date="2021-01" db="EMBL/GenBank/DDBJ databases">
        <authorList>
            <person name="Schikora-Tamarit M.A."/>
        </authorList>
    </citation>
    <scope>NUCLEOTIDE SEQUENCE</scope>
    <source>
        <strain evidence="1">NCAIM Y.01608</strain>
    </source>
</reference>
<organism evidence="1 2">
    <name type="scientific">Ogataea polymorpha</name>
    <dbReference type="NCBI Taxonomy" id="460523"/>
    <lineage>
        <taxon>Eukaryota</taxon>
        <taxon>Fungi</taxon>
        <taxon>Dikarya</taxon>
        <taxon>Ascomycota</taxon>
        <taxon>Saccharomycotina</taxon>
        <taxon>Pichiomycetes</taxon>
        <taxon>Pichiales</taxon>
        <taxon>Pichiaceae</taxon>
        <taxon>Ogataea</taxon>
    </lineage>
</organism>
<gene>
    <name evidence="1" type="ORF">OGATHE_003455</name>
</gene>